<accession>A0ABP9A4H3</accession>
<comment type="caution">
    <text evidence="1">The sequence shown here is derived from an EMBL/GenBank/DDBJ whole genome shotgun (WGS) entry which is preliminary data.</text>
</comment>
<protein>
    <recommendedName>
        <fullName evidence="3">Asp23/Gls24 family envelope stress response protein</fullName>
    </recommendedName>
</protein>
<evidence type="ECO:0008006" key="3">
    <source>
        <dbReference type="Google" id="ProtNLM"/>
    </source>
</evidence>
<dbReference type="RefSeq" id="WP_345438110.1">
    <property type="nucleotide sequence ID" value="NZ_BAABKO010000002.1"/>
</dbReference>
<organism evidence="1 2">
    <name type="scientific">Microbacterium gilvum</name>
    <dbReference type="NCBI Taxonomy" id="1336204"/>
    <lineage>
        <taxon>Bacteria</taxon>
        <taxon>Bacillati</taxon>
        <taxon>Actinomycetota</taxon>
        <taxon>Actinomycetes</taxon>
        <taxon>Micrococcales</taxon>
        <taxon>Microbacteriaceae</taxon>
        <taxon>Microbacterium</taxon>
    </lineage>
</organism>
<reference evidence="2" key="1">
    <citation type="journal article" date="2019" name="Int. J. Syst. Evol. Microbiol.">
        <title>The Global Catalogue of Microorganisms (GCM) 10K type strain sequencing project: providing services to taxonomists for standard genome sequencing and annotation.</title>
        <authorList>
            <consortium name="The Broad Institute Genomics Platform"/>
            <consortium name="The Broad Institute Genome Sequencing Center for Infectious Disease"/>
            <person name="Wu L."/>
            <person name="Ma J."/>
        </authorList>
    </citation>
    <scope>NUCLEOTIDE SEQUENCE [LARGE SCALE GENOMIC DNA]</scope>
    <source>
        <strain evidence="2">JCM 18537</strain>
    </source>
</reference>
<name>A0ABP9A4H3_9MICO</name>
<keyword evidence="2" id="KW-1185">Reference proteome</keyword>
<gene>
    <name evidence="1" type="ORF">GCM10023351_17320</name>
</gene>
<dbReference type="EMBL" id="BAABKO010000002">
    <property type="protein sequence ID" value="GAA4773455.1"/>
    <property type="molecule type" value="Genomic_DNA"/>
</dbReference>
<evidence type="ECO:0000313" key="2">
    <source>
        <dbReference type="Proteomes" id="UP001501645"/>
    </source>
</evidence>
<evidence type="ECO:0000313" key="1">
    <source>
        <dbReference type="EMBL" id="GAA4773455.1"/>
    </source>
</evidence>
<dbReference type="Proteomes" id="UP001501645">
    <property type="component" value="Unassembled WGS sequence"/>
</dbReference>
<sequence length="193" mass="20593">MSTDEPRLDCGRTLEELSDYLESGRSPRDAHIESCPECLNALDTLEGAGRLSRALVAVDASTLPEPPESWFQGILGAIALELRAGRDLPLHHPDPRVDLSITEGAVHALLRTAGDGVDGVFIGRTAIDGDAETPGAPVTVRLTASIAWPLDVAAVSEELRARAFAALRQHTELNVTAVDIRVDDIHGYEGGRS</sequence>
<proteinExistence type="predicted"/>